<dbReference type="HAMAP" id="MF_00585">
    <property type="entry name" value="UPF0216"/>
    <property type="match status" value="1"/>
</dbReference>
<dbReference type="AlphaFoldDB" id="A0A7C4NLQ5"/>
<evidence type="ECO:0000256" key="1">
    <source>
        <dbReference type="HAMAP-Rule" id="MF_00585"/>
    </source>
</evidence>
<gene>
    <name evidence="3" type="ORF">ENU08_07770</name>
    <name evidence="2" type="ORF">ENU41_08055</name>
</gene>
<sequence length="151" mass="17358">MSEVIDKLLQAELRIVNKHLPASRKSLKQLLDEKIPYVLCRDGSIHVFRRSELQMLKTYVSDDEASRLYLPIVIQVRADMDIMTGFVENELEASIIRRILGLKPPLEGELKKLFLYKPQLYELRYKFSTIFQLAIIADLDSVDIPPSGGIL</sequence>
<proteinExistence type="inferred from homology"/>
<dbReference type="InterPro" id="IPR002746">
    <property type="entry name" value="UPF0216"/>
</dbReference>
<dbReference type="EMBL" id="DTBD01000070">
    <property type="protein sequence ID" value="HGQ65125.1"/>
    <property type="molecule type" value="Genomic_DNA"/>
</dbReference>
<comment type="caution">
    <text evidence="3">The sequence shown here is derived from an EMBL/GenBank/DDBJ whole genome shotgun (WGS) entry which is preliminary data.</text>
</comment>
<protein>
    <recommendedName>
        <fullName evidence="1">UPF0216 protein ENU08_07770</fullName>
    </recommendedName>
</protein>
<dbReference type="Pfam" id="PF01886">
    <property type="entry name" value="DUF61"/>
    <property type="match status" value="1"/>
</dbReference>
<comment type="similarity">
    <text evidence="1">Belongs to the UPF0216 family.</text>
</comment>
<organism evidence="3">
    <name type="scientific">Ignisphaera aggregans</name>
    <dbReference type="NCBI Taxonomy" id="334771"/>
    <lineage>
        <taxon>Archaea</taxon>
        <taxon>Thermoproteota</taxon>
        <taxon>Thermoprotei</taxon>
        <taxon>Desulfurococcales</taxon>
        <taxon>Desulfurococcaceae</taxon>
        <taxon>Ignisphaera</taxon>
    </lineage>
</organism>
<reference evidence="3" key="1">
    <citation type="journal article" date="2020" name="mSystems">
        <title>Genome- and Community-Level Interaction Insights into Carbon Utilization and Element Cycling Functions of Hydrothermarchaeota in Hydrothermal Sediment.</title>
        <authorList>
            <person name="Zhou Z."/>
            <person name="Liu Y."/>
            <person name="Xu W."/>
            <person name="Pan J."/>
            <person name="Luo Z.H."/>
            <person name="Li M."/>
        </authorList>
    </citation>
    <scope>NUCLEOTIDE SEQUENCE [LARGE SCALE GENOMIC DNA]</scope>
    <source>
        <strain evidence="3">SpSt-637</strain>
        <strain evidence="2">SpSt-667</strain>
    </source>
</reference>
<evidence type="ECO:0000313" key="3">
    <source>
        <dbReference type="EMBL" id="HGQ65125.1"/>
    </source>
</evidence>
<dbReference type="EMBL" id="DTCK01000042">
    <property type="protein sequence ID" value="HGQ36606.1"/>
    <property type="molecule type" value="Genomic_DNA"/>
</dbReference>
<evidence type="ECO:0000313" key="2">
    <source>
        <dbReference type="EMBL" id="HGQ36606.1"/>
    </source>
</evidence>
<accession>A0A7C4NLQ5</accession>
<dbReference type="NCBIfam" id="NF003153">
    <property type="entry name" value="PRK04115.1"/>
    <property type="match status" value="1"/>
</dbReference>
<name>A0A7C4NLQ5_9CREN</name>